<dbReference type="PANTHER" id="PTHR19444:SF13">
    <property type="entry name" value="PROTEIN UNC-93 HOMOLOG A"/>
    <property type="match status" value="1"/>
</dbReference>
<feature type="transmembrane region" description="Helical" evidence="3">
    <location>
        <begin position="75"/>
        <end position="97"/>
    </location>
</feature>
<evidence type="ECO:0000313" key="4">
    <source>
        <dbReference type="EMBL" id="CAH1802883.1"/>
    </source>
</evidence>
<dbReference type="InterPro" id="IPR051951">
    <property type="entry name" value="UNC-93_regulatory"/>
</dbReference>
<evidence type="ECO:0000256" key="2">
    <source>
        <dbReference type="SAM" id="MobiDB-lite"/>
    </source>
</evidence>
<evidence type="ECO:0000256" key="1">
    <source>
        <dbReference type="ARBA" id="ARBA00009172"/>
    </source>
</evidence>
<dbReference type="OrthoDB" id="78663at2759"/>
<dbReference type="AlphaFoldDB" id="A0A8S4QBG1"/>
<dbReference type="EMBL" id="CAIIXF020000151">
    <property type="protein sequence ID" value="CAH1802883.1"/>
    <property type="molecule type" value="Genomic_DNA"/>
</dbReference>
<comment type="similarity">
    <text evidence="1">Belongs to the unc-93 family.</text>
</comment>
<evidence type="ECO:0000313" key="5">
    <source>
        <dbReference type="Proteomes" id="UP000749559"/>
    </source>
</evidence>
<dbReference type="Proteomes" id="UP000749559">
    <property type="component" value="Unassembled WGS sequence"/>
</dbReference>
<dbReference type="PANTHER" id="PTHR19444">
    <property type="entry name" value="UNC-93 RELATED"/>
    <property type="match status" value="1"/>
</dbReference>
<keyword evidence="3" id="KW-1133">Transmembrane helix</keyword>
<feature type="non-terminal residue" evidence="4">
    <location>
        <position position="118"/>
    </location>
</feature>
<proteinExistence type="inferred from homology"/>
<accession>A0A8S4QBG1</accession>
<feature type="compositionally biased region" description="Basic and acidic residues" evidence="2">
    <location>
        <begin position="1"/>
        <end position="10"/>
    </location>
</feature>
<protein>
    <submittedName>
        <fullName evidence="4">Uncharacterized protein</fullName>
    </submittedName>
</protein>
<name>A0A8S4QBG1_OWEFU</name>
<reference evidence="4" key="1">
    <citation type="submission" date="2022-03" db="EMBL/GenBank/DDBJ databases">
        <authorList>
            <person name="Martin C."/>
        </authorList>
    </citation>
    <scope>NUCLEOTIDE SEQUENCE</scope>
</reference>
<evidence type="ECO:0000256" key="3">
    <source>
        <dbReference type="SAM" id="Phobius"/>
    </source>
</evidence>
<feature type="region of interest" description="Disordered" evidence="2">
    <location>
        <begin position="1"/>
        <end position="21"/>
    </location>
</feature>
<keyword evidence="3" id="KW-0812">Transmembrane</keyword>
<gene>
    <name evidence="4" type="ORF">OFUS_LOCUS26523</name>
</gene>
<keyword evidence="5" id="KW-1185">Reference proteome</keyword>
<organism evidence="4 5">
    <name type="scientific">Owenia fusiformis</name>
    <name type="common">Polychaete worm</name>
    <dbReference type="NCBI Taxonomy" id="6347"/>
    <lineage>
        <taxon>Eukaryota</taxon>
        <taxon>Metazoa</taxon>
        <taxon>Spiralia</taxon>
        <taxon>Lophotrochozoa</taxon>
        <taxon>Annelida</taxon>
        <taxon>Polychaeta</taxon>
        <taxon>Sedentaria</taxon>
        <taxon>Canalipalpata</taxon>
        <taxon>Sabellida</taxon>
        <taxon>Oweniida</taxon>
        <taxon>Oweniidae</taxon>
        <taxon>Owenia</taxon>
    </lineage>
</organism>
<keyword evidence="3" id="KW-0472">Membrane</keyword>
<feature type="transmembrane region" description="Helical" evidence="3">
    <location>
        <begin position="31"/>
        <end position="55"/>
    </location>
</feature>
<sequence length="118" mass="13031">ENGIRCKDEATGTNETDASKRSWSKRLRPDTLIGTLQIMLDLKMFLLIPLSVLHGCDVSYLSAEFPQAFVGCSQGIWMIGYMTMVTGCTMVVFSLAISKFKFIGRTGDILLGIVILPH</sequence>
<comment type="caution">
    <text evidence="4">The sequence shown here is derived from an EMBL/GenBank/DDBJ whole genome shotgun (WGS) entry which is preliminary data.</text>
</comment>